<gene>
    <name evidence="2" type="ORF">O8C91_09230</name>
</gene>
<organism evidence="2 3">
    <name type="scientific">Aliarcobacter butzleri</name>
    <dbReference type="NCBI Taxonomy" id="28197"/>
    <lineage>
        <taxon>Bacteria</taxon>
        <taxon>Pseudomonadati</taxon>
        <taxon>Campylobacterota</taxon>
        <taxon>Epsilonproteobacteria</taxon>
        <taxon>Campylobacterales</taxon>
        <taxon>Arcobacteraceae</taxon>
        <taxon>Aliarcobacter</taxon>
    </lineage>
</organism>
<reference evidence="2" key="2">
    <citation type="journal article" date="2023" name="Microorganisms">
        <title>Genomic Characterization of Arcobacter butzleri Strains Isolated from Various Sources in Lithuania.</title>
        <authorList>
            <person name="Uljanovas D."/>
            <person name="Golz G."/>
            <person name="Fleischmann S."/>
            <person name="Kudirkiene E."/>
            <person name="Kasetiene N."/>
            <person name="Grineviciene A."/>
            <person name="Tamuleviciene E."/>
            <person name="Aksomaitiene J."/>
            <person name="Alter T."/>
            <person name="Malakauskas M."/>
        </authorList>
    </citation>
    <scope>NUCLEOTIDE SEQUENCE</scope>
    <source>
        <strain evidence="2">RCM39</strain>
    </source>
</reference>
<evidence type="ECO:0000313" key="3">
    <source>
        <dbReference type="Proteomes" id="UP001171529"/>
    </source>
</evidence>
<feature type="compositionally biased region" description="Basic and acidic residues" evidence="1">
    <location>
        <begin position="179"/>
        <end position="189"/>
    </location>
</feature>
<dbReference type="AlphaFoldDB" id="A0AAW7PTM5"/>
<accession>A0AAW7PTM5</accession>
<proteinExistence type="predicted"/>
<dbReference type="Proteomes" id="UP001171529">
    <property type="component" value="Unassembled WGS sequence"/>
</dbReference>
<feature type="region of interest" description="Disordered" evidence="1">
    <location>
        <begin position="148"/>
        <end position="189"/>
    </location>
</feature>
<protein>
    <recommendedName>
        <fullName evidence="4">Lipoprotein</fullName>
    </recommendedName>
</protein>
<evidence type="ECO:0000313" key="2">
    <source>
        <dbReference type="EMBL" id="MDN5064378.1"/>
    </source>
</evidence>
<dbReference type="EMBL" id="JAPZDC010000006">
    <property type="protein sequence ID" value="MDN5064378.1"/>
    <property type="molecule type" value="Genomic_DNA"/>
</dbReference>
<reference evidence="2" key="1">
    <citation type="submission" date="2022-12" db="EMBL/GenBank/DDBJ databases">
        <authorList>
            <person name="Uljanovas D."/>
        </authorList>
    </citation>
    <scope>NUCLEOTIDE SEQUENCE</scope>
    <source>
        <strain evidence="2">RCM39</strain>
    </source>
</reference>
<feature type="compositionally biased region" description="Polar residues" evidence="1">
    <location>
        <begin position="165"/>
        <end position="178"/>
    </location>
</feature>
<name>A0AAW7PTM5_9BACT</name>
<sequence>MLGVVFSGCAGKHEDGLNDSTSGSFAGNLITSGNPVLMGIGAVVGVATMHGIEETEMREQYNALTQEQKQQYLDFMRPCMLDLNKIAMDKLYEGVELSESKRKFAYDKTLMHSMNLDKLSKPGIWRKGIKHFSVYRNQCHPQALKEILGEQTPTAPVSEEKEITENQLTENQTSTNSNEKVEEKQEIKN</sequence>
<evidence type="ECO:0000256" key="1">
    <source>
        <dbReference type="SAM" id="MobiDB-lite"/>
    </source>
</evidence>
<evidence type="ECO:0008006" key="4">
    <source>
        <dbReference type="Google" id="ProtNLM"/>
    </source>
</evidence>
<dbReference type="RefSeq" id="WP_301344896.1">
    <property type="nucleotide sequence ID" value="NZ_JAPZDB010000014.1"/>
</dbReference>
<comment type="caution">
    <text evidence="2">The sequence shown here is derived from an EMBL/GenBank/DDBJ whole genome shotgun (WGS) entry which is preliminary data.</text>
</comment>